<feature type="binding site" evidence="11">
    <location>
        <position position="302"/>
    </location>
    <ligand>
        <name>Mn(2+)</name>
        <dbReference type="ChEBI" id="CHEBI:29035"/>
    </ligand>
</feature>
<dbReference type="NCBIfam" id="NF003253">
    <property type="entry name" value="PRK04210.1"/>
    <property type="match status" value="1"/>
</dbReference>
<keyword evidence="14" id="KW-0418">Kinase</keyword>
<dbReference type="GO" id="GO:0006094">
    <property type="term" value="P:gluconeogenesis"/>
    <property type="evidence" value="ECO:0007669"/>
    <property type="project" value="UniProtKB-UniRule"/>
</dbReference>
<dbReference type="Pfam" id="PF17297">
    <property type="entry name" value="PEPCK_N"/>
    <property type="match status" value="1"/>
</dbReference>
<dbReference type="AlphaFoldDB" id="A0A0S4M0V5"/>
<evidence type="ECO:0000259" key="13">
    <source>
        <dbReference type="Pfam" id="PF17297"/>
    </source>
</evidence>
<dbReference type="GO" id="GO:0019543">
    <property type="term" value="P:propionate catabolic process"/>
    <property type="evidence" value="ECO:0007669"/>
    <property type="project" value="TreeGrafter"/>
</dbReference>
<comment type="cofactor">
    <cofactor evidence="11">
        <name>Mn(2+)</name>
        <dbReference type="ChEBI" id="CHEBI:29035"/>
    </cofactor>
    <text evidence="11">Binds 1 Mn(2+) ion per subunit.</text>
</comment>
<dbReference type="EC" id="4.1.1.32" evidence="11"/>
<dbReference type="GO" id="GO:0046327">
    <property type="term" value="P:glycerol biosynthetic process from pyruvate"/>
    <property type="evidence" value="ECO:0007669"/>
    <property type="project" value="TreeGrafter"/>
</dbReference>
<keyword evidence="11" id="KW-0963">Cytoplasm</keyword>
<name>A0A0S4M0V5_9BURK</name>
<feature type="domain" description="Phosphoenolpyruvate carboxykinase GTP-utilising N-terminal" evidence="13">
    <location>
        <begin position="26"/>
        <end position="245"/>
    </location>
</feature>
<dbReference type="UniPathway" id="UPA00138"/>
<dbReference type="RefSeq" id="WP_092342156.1">
    <property type="nucleotide sequence ID" value="NZ_FLSL01000086.1"/>
</dbReference>
<evidence type="ECO:0000256" key="7">
    <source>
        <dbReference type="ARBA" id="ARBA00022793"/>
    </source>
</evidence>
<evidence type="ECO:0000259" key="12">
    <source>
        <dbReference type="Pfam" id="PF00821"/>
    </source>
</evidence>
<keyword evidence="4 11" id="KW-0312">Gluconeogenesis</keyword>
<feature type="binding site" evidence="11">
    <location>
        <begin position="392"/>
        <end position="394"/>
    </location>
    <ligand>
        <name>substrate</name>
    </ligand>
</feature>
<feature type="binding site" evidence="11">
    <location>
        <begin position="519"/>
        <end position="522"/>
    </location>
    <ligand>
        <name>GTP</name>
        <dbReference type="ChEBI" id="CHEBI:37565"/>
    </ligand>
</feature>
<gene>
    <name evidence="11 14" type="primary">pckG</name>
    <name evidence="14" type="ORF">Ark11_0400</name>
</gene>
<dbReference type="SUPFAM" id="SSF53795">
    <property type="entry name" value="PEP carboxykinase-like"/>
    <property type="match status" value="1"/>
</dbReference>
<dbReference type="GO" id="GO:0030145">
    <property type="term" value="F:manganese ion binding"/>
    <property type="evidence" value="ECO:0007669"/>
    <property type="project" value="UniProtKB-UniRule"/>
</dbReference>
<evidence type="ECO:0000256" key="5">
    <source>
        <dbReference type="ARBA" id="ARBA00022723"/>
    </source>
</evidence>
<dbReference type="Pfam" id="PF00821">
    <property type="entry name" value="PEPCK_GTP"/>
    <property type="match status" value="1"/>
</dbReference>
<evidence type="ECO:0000256" key="11">
    <source>
        <dbReference type="HAMAP-Rule" id="MF_00452"/>
    </source>
</evidence>
<evidence type="ECO:0000313" key="14">
    <source>
        <dbReference type="EMBL" id="CUT17249.1"/>
    </source>
</evidence>
<evidence type="ECO:0000256" key="8">
    <source>
        <dbReference type="ARBA" id="ARBA00023134"/>
    </source>
</evidence>
<evidence type="ECO:0000256" key="4">
    <source>
        <dbReference type="ARBA" id="ARBA00022432"/>
    </source>
</evidence>
<feature type="binding site" evidence="11">
    <location>
        <position position="394"/>
    </location>
    <ligand>
        <name>GTP</name>
        <dbReference type="ChEBI" id="CHEBI:37565"/>
    </ligand>
</feature>
<keyword evidence="8 11" id="KW-0342">GTP-binding</keyword>
<dbReference type="Gene3D" id="3.40.449.10">
    <property type="entry name" value="Phosphoenolpyruvate Carboxykinase, domain 1"/>
    <property type="match status" value="1"/>
</dbReference>
<comment type="subunit">
    <text evidence="3 11">Monomer.</text>
</comment>
<evidence type="ECO:0000256" key="2">
    <source>
        <dbReference type="ARBA" id="ARBA00005796"/>
    </source>
</evidence>
<dbReference type="GO" id="GO:0071333">
    <property type="term" value="P:cellular response to glucose stimulus"/>
    <property type="evidence" value="ECO:0007669"/>
    <property type="project" value="TreeGrafter"/>
</dbReference>
<proteinExistence type="inferred from homology"/>
<comment type="similarity">
    <text evidence="2 11">Belongs to the phosphoenolpyruvate carboxykinase [GTP] family.</text>
</comment>
<dbReference type="InterPro" id="IPR008209">
    <property type="entry name" value="PEP_carboxykinase_GTP"/>
</dbReference>
<feature type="binding site" evidence="11">
    <location>
        <position position="275"/>
    </location>
    <ligand>
        <name>substrate</name>
    </ligand>
</feature>
<feature type="binding site" evidence="11">
    <location>
        <begin position="224"/>
        <end position="226"/>
    </location>
    <ligand>
        <name>substrate</name>
    </ligand>
</feature>
<dbReference type="PANTHER" id="PTHR11561">
    <property type="entry name" value="PHOSPHOENOLPYRUVATE CARBOXYKINASE"/>
    <property type="match status" value="1"/>
</dbReference>
<evidence type="ECO:0000256" key="9">
    <source>
        <dbReference type="ARBA" id="ARBA00023211"/>
    </source>
</evidence>
<dbReference type="GO" id="GO:0033993">
    <property type="term" value="P:response to lipid"/>
    <property type="evidence" value="ECO:0007669"/>
    <property type="project" value="TreeGrafter"/>
</dbReference>
<evidence type="ECO:0000256" key="6">
    <source>
        <dbReference type="ARBA" id="ARBA00022741"/>
    </source>
</evidence>
<comment type="subcellular location">
    <subcellularLocation>
        <location evidence="11">Cytoplasm</location>
    </subcellularLocation>
</comment>
<organism evidence="14 15">
    <name type="scientific">Candidatus Ichthyocystis hellenicum</name>
    <dbReference type="NCBI Taxonomy" id="1561003"/>
    <lineage>
        <taxon>Bacteria</taxon>
        <taxon>Pseudomonadati</taxon>
        <taxon>Pseudomonadota</taxon>
        <taxon>Betaproteobacteria</taxon>
        <taxon>Burkholderiales</taxon>
        <taxon>Candidatus Ichthyocystis</taxon>
    </lineage>
</organism>
<reference evidence="15" key="1">
    <citation type="submission" date="2015-11" db="EMBL/GenBank/DDBJ databases">
        <authorList>
            <person name="Seth-Smith H.M.B."/>
        </authorList>
    </citation>
    <scope>NUCLEOTIDE SEQUENCE [LARGE SCALE GENOMIC DNA]</scope>
    <source>
        <strain evidence="15">2013Ark11</strain>
    </source>
</reference>
<feature type="binding site" evidence="11">
    <location>
        <position position="85"/>
    </location>
    <ligand>
        <name>substrate</name>
    </ligand>
</feature>
<sequence length="612" mass="68295">MTASGVYEINNLTVPSWVESEGLVSWVRGVVSVVQPRSVHWCDGSQQEYDALCKLLVKSGSFIPLNDKHHPGCFLARSHPDDVARVEDRTFICSSTEDEAGPTNNWYDPDEMKIILGELFSGSMSGRTLYVVPFCMGPIESPWSAVGVEITDSPYVVVSMRIMTRMGIAAARRLGSSDCFVKCLHSSGYPLVDGQQDVSWPCNDTKYITHFPQSREIISFGSGYGGNALLGKKCFALRLASCMGRDEGWLAEHMLILGCESPEGDKHYVAAAFPSACGKTNFAMMLPPDGLDGWKFTTVGDDIAWIHVGKDSRFYAINAENGYFGVAPGTSPKTNPCAVDTLRKNTIFTNVAVDGDGCVWWEGLTDEPPACLTDWQGNPWKRGDSRAASHPNARFTAPISQCPSVDSSWESPNGVPISAFIFGGRRSTTMPLVFETEDWDSGVYFAATMGSETTASSSGEVGVVRRDPFAMLPFCGYNMGEYFRHWLSMGKKVPLRNRPPIFFVNWFLKEDERFLWPGFCDNARILKWIIQRCKKDVGAERNEIGLGPSYDDIDWTGIDFSRDHFDKLMGIDPCYWAEEMQQRDEFIKKFEDNLPSVIVDCHRLLMKKFVQK</sequence>
<dbReference type="STRING" id="1561003.Ark11_0400"/>
<dbReference type="GO" id="GO:0005525">
    <property type="term" value="F:GTP binding"/>
    <property type="evidence" value="ECO:0007669"/>
    <property type="project" value="UniProtKB-UniRule"/>
</dbReference>
<dbReference type="Gene3D" id="3.90.228.20">
    <property type="match status" value="1"/>
</dbReference>
<keyword evidence="14" id="KW-0808">Transferase</keyword>
<evidence type="ECO:0000256" key="10">
    <source>
        <dbReference type="ARBA" id="ARBA00023239"/>
    </source>
</evidence>
<keyword evidence="5 11" id="KW-0479">Metal-binding</keyword>
<dbReference type="InterPro" id="IPR035077">
    <property type="entry name" value="PEP_carboxykinase_GTP_C"/>
</dbReference>
<keyword evidence="7 11" id="KW-0210">Decarboxylase</keyword>
<keyword evidence="15" id="KW-1185">Reference proteome</keyword>
<dbReference type="FunFam" id="3.40.449.10:FF:000005">
    <property type="entry name" value="Phosphoenolpyruvate carboxykinase [GTP]"/>
    <property type="match status" value="1"/>
</dbReference>
<dbReference type="InterPro" id="IPR018091">
    <property type="entry name" value="PEP_carboxykin_GTP_CS"/>
</dbReference>
<evidence type="ECO:0000313" key="15">
    <source>
        <dbReference type="Proteomes" id="UP000198651"/>
    </source>
</evidence>
<protein>
    <recommendedName>
        <fullName evidence="11">Phosphoenolpyruvate carboxykinase [GTP]</fullName>
        <shortName evidence="11">PEP carboxykinase</shortName>
        <shortName evidence="11">PEPCK</shortName>
        <ecNumber evidence="11">4.1.1.32</ecNumber>
    </recommendedName>
    <alternativeName>
        <fullName evidence="11">GTP-dependent phosphoenolpyruvate carboxykinase</fullName>
        <shortName evidence="11">GTP-PEPCK</shortName>
    </alternativeName>
</protein>
<dbReference type="CDD" id="cd00819">
    <property type="entry name" value="PEPCK_GTP"/>
    <property type="match status" value="1"/>
</dbReference>
<dbReference type="OrthoDB" id="9758871at2"/>
<dbReference type="InterPro" id="IPR013035">
    <property type="entry name" value="PEP_carboxykinase_C"/>
</dbReference>
<dbReference type="SUPFAM" id="SSF68923">
    <property type="entry name" value="PEP carboxykinase N-terminal domain"/>
    <property type="match status" value="1"/>
</dbReference>
<dbReference type="EMBL" id="LN906597">
    <property type="protein sequence ID" value="CUT17249.1"/>
    <property type="molecule type" value="Genomic_DNA"/>
</dbReference>
<dbReference type="Gene3D" id="2.170.8.10">
    <property type="entry name" value="Phosphoenolpyruvate Carboxykinase, domain 2"/>
    <property type="match status" value="1"/>
</dbReference>
<dbReference type="InterPro" id="IPR035078">
    <property type="entry name" value="PEP_carboxykinase_GTP_N"/>
</dbReference>
<dbReference type="PANTHER" id="PTHR11561:SF0">
    <property type="entry name" value="PHOSPHOENOLPYRUVATE CARBOXYKINASE [GTP]-RELATED"/>
    <property type="match status" value="1"/>
</dbReference>
<feature type="binding site" evidence="11">
    <location>
        <position position="425"/>
    </location>
    <ligand>
        <name>GTP</name>
        <dbReference type="ChEBI" id="CHEBI:37565"/>
    </ligand>
</feature>
<dbReference type="PROSITE" id="PS00505">
    <property type="entry name" value="PEPCK_GTP"/>
    <property type="match status" value="1"/>
</dbReference>
<comment type="function">
    <text evidence="11">Catalyzes the conversion of oxaloacetate (OAA) to phosphoenolpyruvate (PEP), the rate-limiting step in the metabolic pathway that produces glucose from lactate and other precursors derived from the citric acid cycle.</text>
</comment>
<dbReference type="GO" id="GO:0004613">
    <property type="term" value="F:phosphoenolpyruvate carboxykinase (GTP) activity"/>
    <property type="evidence" value="ECO:0007669"/>
    <property type="project" value="UniProtKB-UniRule"/>
</dbReference>
<dbReference type="Proteomes" id="UP000198651">
    <property type="component" value="Chromosome I"/>
</dbReference>
<comment type="catalytic activity">
    <reaction evidence="11">
        <text>oxaloacetate + GTP = phosphoenolpyruvate + GDP + CO2</text>
        <dbReference type="Rhea" id="RHEA:10388"/>
        <dbReference type="ChEBI" id="CHEBI:16452"/>
        <dbReference type="ChEBI" id="CHEBI:16526"/>
        <dbReference type="ChEBI" id="CHEBI:37565"/>
        <dbReference type="ChEBI" id="CHEBI:58189"/>
        <dbReference type="ChEBI" id="CHEBI:58702"/>
        <dbReference type="EC" id="4.1.1.32"/>
    </reaction>
</comment>
<feature type="domain" description="Phosphoenolpyruvate carboxykinase C-terminal P-loop" evidence="12">
    <location>
        <begin position="249"/>
        <end position="605"/>
    </location>
</feature>
<keyword evidence="10 11" id="KW-0456">Lyase</keyword>
<dbReference type="GO" id="GO:0005829">
    <property type="term" value="C:cytosol"/>
    <property type="evidence" value="ECO:0007669"/>
    <property type="project" value="TreeGrafter"/>
</dbReference>
<evidence type="ECO:0000256" key="1">
    <source>
        <dbReference type="ARBA" id="ARBA00004742"/>
    </source>
</evidence>
<dbReference type="GO" id="GO:0006107">
    <property type="term" value="P:oxaloacetate metabolic process"/>
    <property type="evidence" value="ECO:0007669"/>
    <property type="project" value="TreeGrafter"/>
</dbReference>
<keyword evidence="9 11" id="KW-0464">Manganese</keyword>
<dbReference type="InterPro" id="IPR008210">
    <property type="entry name" value="PEP_carboxykinase_N"/>
</dbReference>
<evidence type="ECO:0000256" key="3">
    <source>
        <dbReference type="ARBA" id="ARBA00011245"/>
    </source>
</evidence>
<dbReference type="HAMAP" id="MF_00452">
    <property type="entry name" value="PEPCK_GTP"/>
    <property type="match status" value="1"/>
</dbReference>
<keyword evidence="6 11" id="KW-0547">Nucleotide-binding</keyword>
<dbReference type="PIRSF" id="PIRSF001348">
    <property type="entry name" value="PEP_carboxykinase_GTP"/>
    <property type="match status" value="1"/>
</dbReference>
<dbReference type="GO" id="GO:0042594">
    <property type="term" value="P:response to starvation"/>
    <property type="evidence" value="ECO:0007669"/>
    <property type="project" value="TreeGrafter"/>
</dbReference>
<feature type="binding site" evidence="11">
    <location>
        <position position="253"/>
    </location>
    <ligand>
        <name>Mn(2+)</name>
        <dbReference type="ChEBI" id="CHEBI:29035"/>
    </ligand>
</feature>
<feature type="active site" evidence="11">
    <location>
        <position position="277"/>
    </location>
</feature>
<dbReference type="PATRIC" id="fig|1561003.3.peg.410"/>
<feature type="binding site" evidence="11">
    <location>
        <position position="233"/>
    </location>
    <ligand>
        <name>Mn(2+)</name>
        <dbReference type="ChEBI" id="CHEBI:29035"/>
    </ligand>
</feature>
<accession>A0A0S4M0V5</accession>
<feature type="binding site" evidence="11">
    <location>
        <begin position="276"/>
        <end position="281"/>
    </location>
    <ligand>
        <name>GTP</name>
        <dbReference type="ChEBI" id="CHEBI:37565"/>
    </ligand>
</feature>
<keyword evidence="14" id="KW-0670">Pyruvate</keyword>
<dbReference type="GO" id="GO:0016301">
    <property type="term" value="F:kinase activity"/>
    <property type="evidence" value="ECO:0007669"/>
    <property type="project" value="UniProtKB-KW"/>
</dbReference>
<comment type="pathway">
    <text evidence="1 11">Carbohydrate biosynthesis; gluconeogenesis.</text>
</comment>